<dbReference type="AlphaFoldDB" id="A0A8J1UTA5"/>
<evidence type="ECO:0000313" key="1">
    <source>
        <dbReference type="EMBL" id="CAH1782393.1"/>
    </source>
</evidence>
<dbReference type="EMBL" id="CAIIXF020000004">
    <property type="protein sequence ID" value="CAH1782393.1"/>
    <property type="molecule type" value="Genomic_DNA"/>
</dbReference>
<name>A0A8J1UTA5_OWEFU</name>
<gene>
    <name evidence="1" type="ORF">OFUS_LOCUS8850</name>
</gene>
<protein>
    <submittedName>
        <fullName evidence="1">Uncharacterized protein</fullName>
    </submittedName>
</protein>
<evidence type="ECO:0000313" key="2">
    <source>
        <dbReference type="Proteomes" id="UP000749559"/>
    </source>
</evidence>
<reference evidence="1" key="1">
    <citation type="submission" date="2022-03" db="EMBL/GenBank/DDBJ databases">
        <authorList>
            <person name="Martin C."/>
        </authorList>
    </citation>
    <scope>NUCLEOTIDE SEQUENCE</scope>
</reference>
<organism evidence="1 2">
    <name type="scientific">Owenia fusiformis</name>
    <name type="common">Polychaete worm</name>
    <dbReference type="NCBI Taxonomy" id="6347"/>
    <lineage>
        <taxon>Eukaryota</taxon>
        <taxon>Metazoa</taxon>
        <taxon>Spiralia</taxon>
        <taxon>Lophotrochozoa</taxon>
        <taxon>Annelida</taxon>
        <taxon>Polychaeta</taxon>
        <taxon>Sedentaria</taxon>
        <taxon>Canalipalpata</taxon>
        <taxon>Sabellida</taxon>
        <taxon>Oweniida</taxon>
        <taxon>Oweniidae</taxon>
        <taxon>Owenia</taxon>
    </lineage>
</organism>
<proteinExistence type="predicted"/>
<sequence length="125" mass="14002">MNGYTLFLKKEKASPGTMAFKEAVKVWKDMTQADKVAFNNEAKEEEEAKKSSYNESQRKKVFRNAMKIIRKQCDLIQQFGGEIGVFSIFGNNFTSFGTSNGTLGIEPLKDAFSLNIIKGEHPAPN</sequence>
<dbReference type="Proteomes" id="UP000749559">
    <property type="component" value="Unassembled WGS sequence"/>
</dbReference>
<keyword evidence="2" id="KW-1185">Reference proteome</keyword>
<feature type="non-terminal residue" evidence="1">
    <location>
        <position position="1"/>
    </location>
</feature>
<comment type="caution">
    <text evidence="1">The sequence shown here is derived from an EMBL/GenBank/DDBJ whole genome shotgun (WGS) entry which is preliminary data.</text>
</comment>
<accession>A0A8J1UTA5</accession>